<protein>
    <submittedName>
        <fullName evidence="4">Serine hydrolase domain-containing protein</fullName>
        <ecNumber evidence="4">3.1.1.103</ecNumber>
    </submittedName>
</protein>
<dbReference type="InterPro" id="IPR012338">
    <property type="entry name" value="Beta-lactam/transpept-like"/>
</dbReference>
<keyword evidence="2" id="KW-0472">Membrane</keyword>
<name>A0AAW6TS99_9FLAO</name>
<dbReference type="EMBL" id="JASCRY010000003">
    <property type="protein sequence ID" value="MDI5950353.1"/>
    <property type="molecule type" value="Genomic_DNA"/>
</dbReference>
<dbReference type="GO" id="GO:0016020">
    <property type="term" value="C:membrane"/>
    <property type="evidence" value="ECO:0007669"/>
    <property type="project" value="UniProtKB-SubCell"/>
</dbReference>
<dbReference type="Gene3D" id="3.40.710.10">
    <property type="entry name" value="DD-peptidase/beta-lactamase superfamily"/>
    <property type="match status" value="1"/>
</dbReference>
<dbReference type="InterPro" id="IPR050491">
    <property type="entry name" value="AmpC-like"/>
</dbReference>
<dbReference type="Pfam" id="PF00144">
    <property type="entry name" value="Beta-lactamase"/>
    <property type="match status" value="1"/>
</dbReference>
<keyword evidence="4" id="KW-0378">Hydrolase</keyword>
<dbReference type="RefSeq" id="WP_282717226.1">
    <property type="nucleotide sequence ID" value="NZ_JASCRY010000003.1"/>
</dbReference>
<reference evidence="4 5" key="1">
    <citation type="submission" date="2023-04" db="EMBL/GenBank/DDBJ databases">
        <title>Two novel species of Flavobacterium.</title>
        <authorList>
            <person name="Liu Q."/>
            <person name="Xin Y.-H."/>
        </authorList>
    </citation>
    <scope>NUCLEOTIDE SEQUENCE [LARGE SCALE GENOMIC DNA]</scope>
    <source>
        <strain evidence="4 5">LB2P87</strain>
    </source>
</reference>
<evidence type="ECO:0000313" key="5">
    <source>
        <dbReference type="Proteomes" id="UP001228643"/>
    </source>
</evidence>
<dbReference type="Proteomes" id="UP001228643">
    <property type="component" value="Unassembled WGS sequence"/>
</dbReference>
<comment type="caution">
    <text evidence="4">The sequence shown here is derived from an EMBL/GenBank/DDBJ whole genome shotgun (WGS) entry which is preliminary data.</text>
</comment>
<dbReference type="InterPro" id="IPR001466">
    <property type="entry name" value="Beta-lactam-related"/>
</dbReference>
<sequence length="341" mass="38597">MLKAIEENKISLNQSLDKFFPEIENLKKITIGNLLNHRSGIHDFTNEKSYSSYNTEFKSEKQMIEIIAKGKSDFEPNIKVEYSNSNYIVLSYILEKIYKKSHATILDSKIIKPLGLKNTYFGGKIQIQNSESYSYHFINKWDKGTETDLSILMGAGAILSNSTDLNTFIEQLFNGKIISQKSLSVMTTMSDFNGMGMLEFQNFEEKSYGHNGAIDDFQSILSYFPKEKLSVALTSNGLNYPINNVLSCALSCYFNKPFAMPIFNYVELKPEVLDLYLGQYTSKLIPIKITITKKGNKLLGQVMGQPAFPLEAAAINVFKFEQVGLVLEFDADKKEMILKQG</sequence>
<proteinExistence type="predicted"/>
<evidence type="ECO:0000259" key="3">
    <source>
        <dbReference type="Pfam" id="PF00144"/>
    </source>
</evidence>
<gene>
    <name evidence="4" type="ORF">QLS97_11915</name>
</gene>
<evidence type="ECO:0000313" key="4">
    <source>
        <dbReference type="EMBL" id="MDI5950353.1"/>
    </source>
</evidence>
<organism evidence="4 5">
    <name type="scientific">Flavobacterium yafengii</name>
    <dbReference type="NCBI Taxonomy" id="3041253"/>
    <lineage>
        <taxon>Bacteria</taxon>
        <taxon>Pseudomonadati</taxon>
        <taxon>Bacteroidota</taxon>
        <taxon>Flavobacteriia</taxon>
        <taxon>Flavobacteriales</taxon>
        <taxon>Flavobacteriaceae</taxon>
        <taxon>Flavobacterium</taxon>
    </lineage>
</organism>
<accession>A0AAW6TS99</accession>
<dbReference type="AlphaFoldDB" id="A0AAW6TS99"/>
<dbReference type="PANTHER" id="PTHR46825:SF11">
    <property type="entry name" value="PENICILLIN-BINDING PROTEIN 4"/>
    <property type="match status" value="1"/>
</dbReference>
<evidence type="ECO:0000256" key="1">
    <source>
        <dbReference type="ARBA" id="ARBA00004370"/>
    </source>
</evidence>
<feature type="domain" description="Beta-lactamase-related" evidence="3">
    <location>
        <begin position="2"/>
        <end position="239"/>
    </location>
</feature>
<dbReference type="GO" id="GO:0016787">
    <property type="term" value="F:hydrolase activity"/>
    <property type="evidence" value="ECO:0007669"/>
    <property type="project" value="UniProtKB-KW"/>
</dbReference>
<dbReference type="EC" id="3.1.1.103" evidence="4"/>
<dbReference type="PANTHER" id="PTHR46825">
    <property type="entry name" value="D-ALANYL-D-ALANINE-CARBOXYPEPTIDASE/ENDOPEPTIDASE AMPH"/>
    <property type="match status" value="1"/>
</dbReference>
<evidence type="ECO:0000256" key="2">
    <source>
        <dbReference type="ARBA" id="ARBA00023136"/>
    </source>
</evidence>
<dbReference type="SUPFAM" id="SSF56601">
    <property type="entry name" value="beta-lactamase/transpeptidase-like"/>
    <property type="match status" value="1"/>
</dbReference>
<comment type="subcellular location">
    <subcellularLocation>
        <location evidence="1">Membrane</location>
    </subcellularLocation>
</comment>
<keyword evidence="5" id="KW-1185">Reference proteome</keyword>